<sequence length="95" mass="10886">MLRISDCSQYAEMGRHPSNGAMKKAIVDTAVNAIAAQVVIRKAFEVPLDPRRRKKRRMEILIRPVPRTKRISIVKMSFLWTVNKVRSTSHICTPL</sequence>
<dbReference type="EMBL" id="CAOQHR010000002">
    <property type="protein sequence ID" value="CAI6293385.1"/>
    <property type="molecule type" value="Genomic_DNA"/>
</dbReference>
<proteinExistence type="predicted"/>
<comment type="caution">
    <text evidence="1">The sequence shown here is derived from an EMBL/GenBank/DDBJ whole genome shotgun (WGS) entry which is preliminary data.</text>
</comment>
<evidence type="ECO:0000313" key="1">
    <source>
        <dbReference type="EMBL" id="CAI6293385.1"/>
    </source>
</evidence>
<name>A0A9W4XF84_9PLEO</name>
<dbReference type="Proteomes" id="UP001152607">
    <property type="component" value="Unassembled WGS sequence"/>
</dbReference>
<accession>A0A9W4XF84</accession>
<organism evidence="1 2">
    <name type="scientific">Periconia digitata</name>
    <dbReference type="NCBI Taxonomy" id="1303443"/>
    <lineage>
        <taxon>Eukaryota</taxon>
        <taxon>Fungi</taxon>
        <taxon>Dikarya</taxon>
        <taxon>Ascomycota</taxon>
        <taxon>Pezizomycotina</taxon>
        <taxon>Dothideomycetes</taxon>
        <taxon>Pleosporomycetidae</taxon>
        <taxon>Pleosporales</taxon>
        <taxon>Massarineae</taxon>
        <taxon>Periconiaceae</taxon>
        <taxon>Periconia</taxon>
    </lineage>
</organism>
<dbReference type="AlphaFoldDB" id="A0A9W4XF84"/>
<reference evidence="1" key="1">
    <citation type="submission" date="2023-01" db="EMBL/GenBank/DDBJ databases">
        <authorList>
            <person name="Van Ghelder C."/>
            <person name="Rancurel C."/>
        </authorList>
    </citation>
    <scope>NUCLEOTIDE SEQUENCE</scope>
    <source>
        <strain evidence="1">CNCM I-4278</strain>
    </source>
</reference>
<gene>
    <name evidence="1" type="ORF">PDIGIT_LOCUS2546</name>
</gene>
<protein>
    <submittedName>
        <fullName evidence="1">Uncharacterized protein</fullName>
    </submittedName>
</protein>
<evidence type="ECO:0000313" key="2">
    <source>
        <dbReference type="Proteomes" id="UP001152607"/>
    </source>
</evidence>
<keyword evidence="2" id="KW-1185">Reference proteome</keyword>